<accession>A0A9R0AQP3</accession>
<dbReference type="Proteomes" id="UP001155660">
    <property type="component" value="Chromosome B22"/>
</dbReference>
<protein>
    <submittedName>
        <fullName evidence="1">Major histocompatibility complex class I-related gene protein-like</fullName>
    </submittedName>
</protein>
<proteinExistence type="predicted"/>
<name>A0A9R0AQP3_CYPCA</name>
<dbReference type="GeneID" id="109105378"/>
<evidence type="ECO:0000313" key="1">
    <source>
        <dbReference type="RefSeq" id="XP_042605121.1"/>
    </source>
</evidence>
<reference evidence="1" key="1">
    <citation type="submission" date="2025-08" db="UniProtKB">
        <authorList>
            <consortium name="RefSeq"/>
        </authorList>
    </citation>
    <scope>IDENTIFICATION</scope>
    <source>
        <tissue evidence="1">Muscle</tissue>
    </source>
</reference>
<sequence length="76" mass="9026">MKEFISGDRFKEYTEIRERLQQTNKINITVLMQQFSHSHGVHTYQRMYGCDWDDETNISNNLNYSNNTTDKIAFTG</sequence>
<dbReference type="KEGG" id="ccar:109105378"/>
<organism evidence="1">
    <name type="scientific">Cyprinus carpio</name>
    <name type="common">Common carp</name>
    <dbReference type="NCBI Taxonomy" id="7962"/>
    <lineage>
        <taxon>Eukaryota</taxon>
        <taxon>Metazoa</taxon>
        <taxon>Chordata</taxon>
        <taxon>Craniata</taxon>
        <taxon>Vertebrata</taxon>
        <taxon>Euteleostomi</taxon>
        <taxon>Actinopterygii</taxon>
        <taxon>Neopterygii</taxon>
        <taxon>Teleostei</taxon>
        <taxon>Ostariophysi</taxon>
        <taxon>Cypriniformes</taxon>
        <taxon>Cyprinidae</taxon>
        <taxon>Cyprininae</taxon>
        <taxon>Cyprinus</taxon>
    </lineage>
</organism>
<gene>
    <name evidence="1" type="primary">LOC109105378</name>
</gene>
<dbReference type="OrthoDB" id="8936120at2759"/>
<dbReference type="AlphaFoldDB" id="A0A9R0AQP3"/>
<dbReference type="RefSeq" id="XP_042605121.1">
    <property type="nucleotide sequence ID" value="XM_042749187.1"/>
</dbReference>